<evidence type="ECO:0000256" key="1">
    <source>
        <dbReference type="SAM" id="MobiDB-lite"/>
    </source>
</evidence>
<feature type="transmembrane region" description="Helical" evidence="2">
    <location>
        <begin position="113"/>
        <end position="135"/>
    </location>
</feature>
<sequence length="276" mass="30987">MFQRLIILEADHHSRWIKLVGLLLIAVRFADWPYELVLYQLSDNHQGASSVFTQGTCWAQWEIGVLILNFIGDAIANLFLSGMFVRRLYKHIRSTQASSIQNQMIEYIARKSLVCLTLTFFVNLAMNLLKVTAFINEYSDAFTVFFELAESTLLVEALRVDEQLKATVGCSHCGKSSGYVPPPSQQKRSMLPPFGGSFDFVPLEERTGNDPFRNNSSGGSASQRRVTNKESGRASVDITSSYASPSTPDKAAVPLDTLSRSLVDHPEWNNNDYRMF</sequence>
<dbReference type="Proteomes" id="UP000078561">
    <property type="component" value="Unassembled WGS sequence"/>
</dbReference>
<keyword evidence="4" id="KW-1185">Reference proteome</keyword>
<dbReference type="EMBL" id="LT553497">
    <property type="protein sequence ID" value="SAM00957.1"/>
    <property type="molecule type" value="Genomic_DNA"/>
</dbReference>
<accession>A0A168NPS5</accession>
<name>A0A168NPS5_ABSGL</name>
<feature type="region of interest" description="Disordered" evidence="1">
    <location>
        <begin position="209"/>
        <end position="252"/>
    </location>
</feature>
<gene>
    <name evidence="3" type="primary">ABSGL_06693.1 scaffold 8661</name>
</gene>
<keyword evidence="2" id="KW-1133">Transmembrane helix</keyword>
<dbReference type="InParanoid" id="A0A168NPS5"/>
<evidence type="ECO:0000313" key="4">
    <source>
        <dbReference type="Proteomes" id="UP000078561"/>
    </source>
</evidence>
<reference evidence="3" key="1">
    <citation type="submission" date="2016-04" db="EMBL/GenBank/DDBJ databases">
        <authorList>
            <person name="Evans L.H."/>
            <person name="Alamgir A."/>
            <person name="Owens N."/>
            <person name="Weber N.D."/>
            <person name="Virtaneva K."/>
            <person name="Barbian K."/>
            <person name="Babar A."/>
            <person name="Rosenke K."/>
        </authorList>
    </citation>
    <scope>NUCLEOTIDE SEQUENCE [LARGE SCALE GENOMIC DNA]</scope>
    <source>
        <strain evidence="3">CBS 101.48</strain>
    </source>
</reference>
<organism evidence="3">
    <name type="scientific">Absidia glauca</name>
    <name type="common">Pin mould</name>
    <dbReference type="NCBI Taxonomy" id="4829"/>
    <lineage>
        <taxon>Eukaryota</taxon>
        <taxon>Fungi</taxon>
        <taxon>Fungi incertae sedis</taxon>
        <taxon>Mucoromycota</taxon>
        <taxon>Mucoromycotina</taxon>
        <taxon>Mucoromycetes</taxon>
        <taxon>Mucorales</taxon>
        <taxon>Cunninghamellaceae</taxon>
        <taxon>Absidia</taxon>
    </lineage>
</organism>
<feature type="compositionally biased region" description="Polar residues" evidence="1">
    <location>
        <begin position="212"/>
        <end position="225"/>
    </location>
</feature>
<proteinExistence type="predicted"/>
<feature type="compositionally biased region" description="Polar residues" evidence="1">
    <location>
        <begin position="237"/>
        <end position="247"/>
    </location>
</feature>
<dbReference type="OrthoDB" id="2283394at2759"/>
<protein>
    <submittedName>
        <fullName evidence="3">Uncharacterized protein</fullName>
    </submittedName>
</protein>
<keyword evidence="2" id="KW-0472">Membrane</keyword>
<keyword evidence="2" id="KW-0812">Transmembrane</keyword>
<evidence type="ECO:0000256" key="2">
    <source>
        <dbReference type="SAM" id="Phobius"/>
    </source>
</evidence>
<feature type="transmembrane region" description="Helical" evidence="2">
    <location>
        <begin position="63"/>
        <end position="85"/>
    </location>
</feature>
<feature type="transmembrane region" description="Helical" evidence="2">
    <location>
        <begin position="16"/>
        <end position="34"/>
    </location>
</feature>
<evidence type="ECO:0000313" key="3">
    <source>
        <dbReference type="EMBL" id="SAM00957.1"/>
    </source>
</evidence>
<dbReference type="AlphaFoldDB" id="A0A168NPS5"/>